<organism evidence="1 2">
    <name type="scientific">Aureimonas endophytica</name>
    <dbReference type="NCBI Taxonomy" id="2027858"/>
    <lineage>
        <taxon>Bacteria</taxon>
        <taxon>Pseudomonadati</taxon>
        <taxon>Pseudomonadota</taxon>
        <taxon>Alphaproteobacteria</taxon>
        <taxon>Hyphomicrobiales</taxon>
        <taxon>Aurantimonadaceae</taxon>
        <taxon>Aureimonas</taxon>
    </lineage>
</organism>
<sequence length="118" mass="12647">MPLYQMVDGVRVEMTDDEEAAFIGDAPSDPDSSSGVTALIPVFMLRQRIEKLGMWDDFAAYLAQNPAEMLKVLTLENGVDPAYPAIAAAFQAMSVPQAARDYILASPSVGVPDVQLAA</sequence>
<dbReference type="EMBL" id="BMIQ01000008">
    <property type="protein sequence ID" value="GGE18058.1"/>
    <property type="molecule type" value="Genomic_DNA"/>
</dbReference>
<keyword evidence="2" id="KW-1185">Reference proteome</keyword>
<accession>A0A917EA20</accession>
<proteinExistence type="predicted"/>
<reference evidence="1" key="1">
    <citation type="journal article" date="2014" name="Int. J. Syst. Evol. Microbiol.">
        <title>Complete genome sequence of Corynebacterium casei LMG S-19264T (=DSM 44701T), isolated from a smear-ripened cheese.</title>
        <authorList>
            <consortium name="US DOE Joint Genome Institute (JGI-PGF)"/>
            <person name="Walter F."/>
            <person name="Albersmeier A."/>
            <person name="Kalinowski J."/>
            <person name="Ruckert C."/>
        </authorList>
    </citation>
    <scope>NUCLEOTIDE SEQUENCE</scope>
    <source>
        <strain evidence="1">CGMCC 1.15367</strain>
    </source>
</reference>
<comment type="caution">
    <text evidence="1">The sequence shown here is derived from an EMBL/GenBank/DDBJ whole genome shotgun (WGS) entry which is preliminary data.</text>
</comment>
<gene>
    <name evidence="1" type="ORF">GCM10011390_41550</name>
</gene>
<protein>
    <submittedName>
        <fullName evidence="1">Uncharacterized protein</fullName>
    </submittedName>
</protein>
<evidence type="ECO:0000313" key="2">
    <source>
        <dbReference type="Proteomes" id="UP000644699"/>
    </source>
</evidence>
<name>A0A917EA20_9HYPH</name>
<reference evidence="1" key="2">
    <citation type="submission" date="2020-09" db="EMBL/GenBank/DDBJ databases">
        <authorList>
            <person name="Sun Q."/>
            <person name="Zhou Y."/>
        </authorList>
    </citation>
    <scope>NUCLEOTIDE SEQUENCE</scope>
    <source>
        <strain evidence="1">CGMCC 1.15367</strain>
    </source>
</reference>
<dbReference type="AlphaFoldDB" id="A0A917EA20"/>
<evidence type="ECO:0000313" key="1">
    <source>
        <dbReference type="EMBL" id="GGE18058.1"/>
    </source>
</evidence>
<dbReference type="Proteomes" id="UP000644699">
    <property type="component" value="Unassembled WGS sequence"/>
</dbReference>